<organism evidence="1">
    <name type="scientific">Magallana gigas</name>
    <name type="common">Pacific oyster</name>
    <name type="synonym">Crassostrea gigas</name>
    <dbReference type="NCBI Taxonomy" id="29159"/>
    <lineage>
        <taxon>Eukaryota</taxon>
        <taxon>Metazoa</taxon>
        <taxon>Spiralia</taxon>
        <taxon>Lophotrochozoa</taxon>
        <taxon>Mollusca</taxon>
        <taxon>Bivalvia</taxon>
        <taxon>Autobranchia</taxon>
        <taxon>Pteriomorphia</taxon>
        <taxon>Ostreida</taxon>
        <taxon>Ostreoidea</taxon>
        <taxon>Ostreidae</taxon>
        <taxon>Magallana</taxon>
    </lineage>
</organism>
<dbReference type="EMBL" id="JH816447">
    <property type="protein sequence ID" value="EKC28698.1"/>
    <property type="molecule type" value="Genomic_DNA"/>
</dbReference>
<dbReference type="HOGENOM" id="CLU_2266281_0_0_1"/>
<dbReference type="InParanoid" id="K1Q4A2"/>
<name>K1Q4A2_MAGGI</name>
<sequence length="103" mass="11392">MAGKWIENIEEIGADISTPIVAPPYPPPPPVCSDHFPEGNGRTWNNQVPTLFLPHKTVKSVKVRLSTNSNKMNIESPAQAVDVNDHKKYIISSPFRNMVISGQ</sequence>
<protein>
    <submittedName>
        <fullName evidence="1">Uncharacterized protein</fullName>
    </submittedName>
</protein>
<dbReference type="AlphaFoldDB" id="K1Q4A2"/>
<reference evidence="1" key="1">
    <citation type="journal article" date="2012" name="Nature">
        <title>The oyster genome reveals stress adaptation and complexity of shell formation.</title>
        <authorList>
            <person name="Zhang G."/>
            <person name="Fang X."/>
            <person name="Guo X."/>
            <person name="Li L."/>
            <person name="Luo R."/>
            <person name="Xu F."/>
            <person name="Yang P."/>
            <person name="Zhang L."/>
            <person name="Wang X."/>
            <person name="Qi H."/>
            <person name="Xiong Z."/>
            <person name="Que H."/>
            <person name="Xie Y."/>
            <person name="Holland P.W."/>
            <person name="Paps J."/>
            <person name="Zhu Y."/>
            <person name="Wu F."/>
            <person name="Chen Y."/>
            <person name="Wang J."/>
            <person name="Peng C."/>
            <person name="Meng J."/>
            <person name="Yang L."/>
            <person name="Liu J."/>
            <person name="Wen B."/>
            <person name="Zhang N."/>
            <person name="Huang Z."/>
            <person name="Zhu Q."/>
            <person name="Feng Y."/>
            <person name="Mount A."/>
            <person name="Hedgecock D."/>
            <person name="Xu Z."/>
            <person name="Liu Y."/>
            <person name="Domazet-Loso T."/>
            <person name="Du Y."/>
            <person name="Sun X."/>
            <person name="Zhang S."/>
            <person name="Liu B."/>
            <person name="Cheng P."/>
            <person name="Jiang X."/>
            <person name="Li J."/>
            <person name="Fan D."/>
            <person name="Wang W."/>
            <person name="Fu W."/>
            <person name="Wang T."/>
            <person name="Wang B."/>
            <person name="Zhang J."/>
            <person name="Peng Z."/>
            <person name="Li Y."/>
            <person name="Li N."/>
            <person name="Wang J."/>
            <person name="Chen M."/>
            <person name="He Y."/>
            <person name="Tan F."/>
            <person name="Song X."/>
            <person name="Zheng Q."/>
            <person name="Huang R."/>
            <person name="Yang H."/>
            <person name="Du X."/>
            <person name="Chen L."/>
            <person name="Yang M."/>
            <person name="Gaffney P.M."/>
            <person name="Wang S."/>
            <person name="Luo L."/>
            <person name="She Z."/>
            <person name="Ming Y."/>
            <person name="Huang W."/>
            <person name="Zhang S."/>
            <person name="Huang B."/>
            <person name="Zhang Y."/>
            <person name="Qu T."/>
            <person name="Ni P."/>
            <person name="Miao G."/>
            <person name="Wang J."/>
            <person name="Wang Q."/>
            <person name="Steinberg C.E."/>
            <person name="Wang H."/>
            <person name="Li N."/>
            <person name="Qian L."/>
            <person name="Zhang G."/>
            <person name="Li Y."/>
            <person name="Yang H."/>
            <person name="Liu X."/>
            <person name="Wang J."/>
            <person name="Yin Y."/>
            <person name="Wang J."/>
        </authorList>
    </citation>
    <scope>NUCLEOTIDE SEQUENCE [LARGE SCALE GENOMIC DNA]</scope>
    <source>
        <strain evidence="1">05x7-T-G4-1.051#20</strain>
    </source>
</reference>
<accession>K1Q4A2</accession>
<proteinExistence type="predicted"/>
<gene>
    <name evidence="1" type="ORF">CGI_10018956</name>
</gene>
<evidence type="ECO:0000313" key="1">
    <source>
        <dbReference type="EMBL" id="EKC28698.1"/>
    </source>
</evidence>